<name>A0A8H6VNP7_9PEZI</name>
<organism evidence="1 2">
    <name type="scientific">Pseudocercospora fuligena</name>
    <dbReference type="NCBI Taxonomy" id="685502"/>
    <lineage>
        <taxon>Eukaryota</taxon>
        <taxon>Fungi</taxon>
        <taxon>Dikarya</taxon>
        <taxon>Ascomycota</taxon>
        <taxon>Pezizomycotina</taxon>
        <taxon>Dothideomycetes</taxon>
        <taxon>Dothideomycetidae</taxon>
        <taxon>Mycosphaerellales</taxon>
        <taxon>Mycosphaerellaceae</taxon>
        <taxon>Pseudocercospora</taxon>
    </lineage>
</organism>
<gene>
    <name evidence="1" type="ORF">HII31_00304</name>
</gene>
<accession>A0A8H6VNP7</accession>
<dbReference type="OrthoDB" id="5355510at2759"/>
<dbReference type="AlphaFoldDB" id="A0A8H6VNP7"/>
<reference evidence="1" key="1">
    <citation type="submission" date="2020-04" db="EMBL/GenBank/DDBJ databases">
        <title>Draft genome resource of the tomato pathogen Pseudocercospora fuligena.</title>
        <authorList>
            <person name="Zaccaron A."/>
        </authorList>
    </citation>
    <scope>NUCLEOTIDE SEQUENCE</scope>
    <source>
        <strain evidence="1">PF001</strain>
    </source>
</reference>
<keyword evidence="2" id="KW-1185">Reference proteome</keyword>
<comment type="caution">
    <text evidence="1">The sequence shown here is derived from an EMBL/GenBank/DDBJ whole genome shotgun (WGS) entry which is preliminary data.</text>
</comment>
<protein>
    <submittedName>
        <fullName evidence="1">Uncharacterized protein</fullName>
    </submittedName>
</protein>
<dbReference type="Proteomes" id="UP000660729">
    <property type="component" value="Unassembled WGS sequence"/>
</dbReference>
<sequence length="213" mass="23821">MDSDTRKRITRAGGIVRWLKRAAGRASRTSSGVNCPTAHTSHKKLTADQIKSLRAKINHLEKLTTELHSSDHALQIPDTLLRDLKETIQGQQEFAVSASLAIHDVMDSVPQSANYSGLAHLLDQIQDKLQPIVAPSYDKPSKSRLLGAELDLLWSLPLQYLSRQTRNARPRQAFRHGDQASATLVAEREGRSQGKVLYTLGRRRYLSFLHAKL</sequence>
<evidence type="ECO:0000313" key="1">
    <source>
        <dbReference type="EMBL" id="KAF7198565.1"/>
    </source>
</evidence>
<dbReference type="EMBL" id="JABCIY010000001">
    <property type="protein sequence ID" value="KAF7198565.1"/>
    <property type="molecule type" value="Genomic_DNA"/>
</dbReference>
<evidence type="ECO:0000313" key="2">
    <source>
        <dbReference type="Proteomes" id="UP000660729"/>
    </source>
</evidence>
<proteinExistence type="predicted"/>